<feature type="region of interest" description="Disordered" evidence="1">
    <location>
        <begin position="1"/>
        <end position="20"/>
    </location>
</feature>
<gene>
    <name evidence="2" type="ORF">D6C90_04585</name>
</gene>
<feature type="region of interest" description="Disordered" evidence="1">
    <location>
        <begin position="259"/>
        <end position="347"/>
    </location>
</feature>
<organism evidence="2 3">
    <name type="scientific">Aureobasidium pullulans</name>
    <name type="common">Black yeast</name>
    <name type="synonym">Pullularia pullulans</name>
    <dbReference type="NCBI Taxonomy" id="5580"/>
    <lineage>
        <taxon>Eukaryota</taxon>
        <taxon>Fungi</taxon>
        <taxon>Dikarya</taxon>
        <taxon>Ascomycota</taxon>
        <taxon>Pezizomycotina</taxon>
        <taxon>Dothideomycetes</taxon>
        <taxon>Dothideomycetidae</taxon>
        <taxon>Dothideales</taxon>
        <taxon>Saccotheciaceae</taxon>
        <taxon>Aureobasidium</taxon>
    </lineage>
</organism>
<evidence type="ECO:0000313" key="2">
    <source>
        <dbReference type="EMBL" id="THZ45122.1"/>
    </source>
</evidence>
<comment type="caution">
    <text evidence="2">The sequence shown here is derived from an EMBL/GenBank/DDBJ whole genome shotgun (WGS) entry which is preliminary data.</text>
</comment>
<name>A0A4S9V134_AURPU</name>
<protein>
    <submittedName>
        <fullName evidence="2">Uncharacterized protein</fullName>
    </submittedName>
</protein>
<evidence type="ECO:0000313" key="3">
    <source>
        <dbReference type="Proteomes" id="UP000310121"/>
    </source>
</evidence>
<evidence type="ECO:0000256" key="1">
    <source>
        <dbReference type="SAM" id="MobiDB-lite"/>
    </source>
</evidence>
<dbReference type="AlphaFoldDB" id="A0A4S9V134"/>
<proteinExistence type="predicted"/>
<dbReference type="Proteomes" id="UP000310121">
    <property type="component" value="Unassembled WGS sequence"/>
</dbReference>
<reference evidence="2 3" key="1">
    <citation type="submission" date="2018-10" db="EMBL/GenBank/DDBJ databases">
        <title>Fifty Aureobasidium pullulans genomes reveal a recombining polyextremotolerant generalist.</title>
        <authorList>
            <person name="Gostincar C."/>
            <person name="Turk M."/>
            <person name="Zajc J."/>
            <person name="Gunde-Cimerman N."/>
        </authorList>
    </citation>
    <scope>NUCLEOTIDE SEQUENCE [LARGE SCALE GENOMIC DNA]</scope>
    <source>
        <strain evidence="2 3">EXF-3844</strain>
    </source>
</reference>
<dbReference type="EMBL" id="QZBN01000373">
    <property type="protein sequence ID" value="THZ45122.1"/>
    <property type="molecule type" value="Genomic_DNA"/>
</dbReference>
<feature type="region of interest" description="Disordered" evidence="1">
    <location>
        <begin position="363"/>
        <end position="392"/>
    </location>
</feature>
<sequence>MSSKTPRNTSKMSHQALSHASSKTPIGLYLPRQERLDLARMSKSDLVGGATYHCAHLTFLECNGESVFSDAICVNLLLNALRIHWKVSGRVLRTLADQGNDLMEFLTLEVGDKRVICDLFTEARHYLLERDGSDSLIIFTTVIHDIYTATWYRWNKEFNNKHLQAGQFALVIAHAQAISNQLSNNVLAFKDKAAPELKRWAEQTASRHLMAIVTPGHLPSRQVAPVFISSNDSSAPDLMGAKYNANNINTKGYYSTHSGPVDHHYRAPIPDRPSFSAKRKAPAEASYSCSTPPSKKFRGKTESPEKRRRPSGPRRPTLYNNNHPSAPRNPYTSQRHHDRYKQALDHDELRKERLRVLDQKIAQHPTASRFSDEPVRPESSGSSQGNAPVVDGPSYVEYLRSREGDNEPGESREDYWRYKSSLGWSISSAWWSFSSSYQKAQSHRFLCDRPLRRLQRRQYQ</sequence>
<accession>A0A4S9V134</accession>